<dbReference type="Proteomes" id="UP001596368">
    <property type="component" value="Unassembled WGS sequence"/>
</dbReference>
<feature type="transmembrane region" description="Helical" evidence="6">
    <location>
        <begin position="49"/>
        <end position="70"/>
    </location>
</feature>
<dbReference type="AlphaFoldDB" id="A0ABD5XU88"/>
<keyword evidence="3 6" id="KW-0812">Transmembrane</keyword>
<evidence type="ECO:0000256" key="5">
    <source>
        <dbReference type="ARBA" id="ARBA00023136"/>
    </source>
</evidence>
<reference evidence="8" key="3">
    <citation type="submission" date="2024-09" db="EMBL/GenBank/DDBJ databases">
        <authorList>
            <person name="Sun Q."/>
        </authorList>
    </citation>
    <scope>NUCLEOTIDE SEQUENCE</scope>
    <source>
        <strain evidence="8">NBRC 112578</strain>
    </source>
</reference>
<sequence length="495" mass="51730">MTADDTGSLVSRITSGLQATLIARVLWVGSNVLLITLLTRIYLSPSGFGRLFFALSILGVVRVFASLGLPKSTARYVNEFAETDESQIRHVLRASVLVTGGIVGTASVVLAAASGALADLLGQPDVAPLLLVGAAYVSARSATGYLKTLFQGFNRVTMSAVLTSISSVGRVGFGIGLVAAGFGAVGVLAGYVLGNVLASAVGAVVLYRDHYTQFDRSAEPEPGLSRRLLEYSIPLTVTKGANALDKRVDSVLVGTLLNPAAVGFYVIGKQVSDVLSAPAASFGFTVSPAYNEQKASDQQARAARLYEQALRYVLIFYIPACAGLVLVAEPTVRFVFGREYLPAVRVVQVFAGFVLVNAVNKITNDGLDYLGRARSRAYIQTGTAVGNVVLNVLLIPTMGVVGAAVATVCTYTVLTAGNVYFIDQELSIRLARLARDVAVVCLIAAVMAGAVLVAMPHVSGPITLAGVVVLGGGVWAVLTVLSGVVDFRRLVSILT</sequence>
<evidence type="ECO:0000256" key="1">
    <source>
        <dbReference type="ARBA" id="ARBA00004651"/>
    </source>
</evidence>
<feature type="transmembrane region" description="Helical" evidence="6">
    <location>
        <begin position="433"/>
        <end position="456"/>
    </location>
</feature>
<evidence type="ECO:0000256" key="6">
    <source>
        <dbReference type="SAM" id="Phobius"/>
    </source>
</evidence>
<feature type="transmembrane region" description="Helical" evidence="6">
    <location>
        <begin position="309"/>
        <end position="328"/>
    </location>
</feature>
<feature type="transmembrane region" description="Helical" evidence="6">
    <location>
        <begin position="401"/>
        <end position="421"/>
    </location>
</feature>
<dbReference type="PANTHER" id="PTHR30250:SF11">
    <property type="entry name" value="O-ANTIGEN TRANSPORTER-RELATED"/>
    <property type="match status" value="1"/>
</dbReference>
<feature type="transmembrane region" description="Helical" evidence="6">
    <location>
        <begin position="462"/>
        <end position="485"/>
    </location>
</feature>
<dbReference type="CDD" id="cd13128">
    <property type="entry name" value="MATE_Wzx_like"/>
    <property type="match status" value="1"/>
</dbReference>
<keyword evidence="2" id="KW-1003">Cell membrane</keyword>
<evidence type="ECO:0000256" key="3">
    <source>
        <dbReference type="ARBA" id="ARBA00022692"/>
    </source>
</evidence>
<evidence type="ECO:0000256" key="4">
    <source>
        <dbReference type="ARBA" id="ARBA00022989"/>
    </source>
</evidence>
<reference evidence="8" key="1">
    <citation type="journal article" date="2014" name="Int. J. Syst. Evol. Microbiol.">
        <title>Complete genome sequence of Corynebacterium casei LMG S-19264T (=DSM 44701T), isolated from a smear-ripened cheese.</title>
        <authorList>
            <consortium name="US DOE Joint Genome Institute (JGI-PGF)"/>
            <person name="Walter F."/>
            <person name="Albersmeier A."/>
            <person name="Kalinowski J."/>
            <person name="Ruckert C."/>
        </authorList>
    </citation>
    <scope>NUCLEOTIDE SEQUENCE [LARGE SCALE GENOMIC DNA]</scope>
    <source>
        <strain evidence="8">NBRC 112578</strain>
    </source>
</reference>
<reference evidence="9" key="2">
    <citation type="journal article" date="2019" name="Int. J. Syst. Evol. Microbiol.">
        <title>The Global Catalogue of Microorganisms (GCM) 10K type strain sequencing project: providing services to taxonomists for standard genome sequencing and annotation.</title>
        <authorList>
            <consortium name="The Broad Institute Genomics Platform"/>
            <consortium name="The Broad Institute Genome Sequencing Center for Infectious Disease"/>
            <person name="Wu L."/>
            <person name="Ma J."/>
        </authorList>
    </citation>
    <scope>NUCLEOTIDE SEQUENCE [LARGE SCALE GENOMIC DNA]</scope>
    <source>
        <strain evidence="9">DT92</strain>
    </source>
</reference>
<feature type="transmembrane region" description="Helical" evidence="6">
    <location>
        <begin position="188"/>
        <end position="207"/>
    </location>
</feature>
<comment type="subcellular location">
    <subcellularLocation>
        <location evidence="1">Cell membrane</location>
        <topology evidence="1">Multi-pass membrane protein</topology>
    </subcellularLocation>
</comment>
<dbReference type="EMBL" id="JBHSZG010000008">
    <property type="protein sequence ID" value="MFC7138166.1"/>
    <property type="molecule type" value="Genomic_DNA"/>
</dbReference>
<accession>A0ABD5XU88</accession>
<dbReference type="PANTHER" id="PTHR30250">
    <property type="entry name" value="PST FAMILY PREDICTED COLANIC ACID TRANSPORTER"/>
    <property type="match status" value="1"/>
</dbReference>
<name>A0ABD5XU88_9EURY</name>
<proteinExistence type="predicted"/>
<dbReference type="GO" id="GO:0005886">
    <property type="term" value="C:plasma membrane"/>
    <property type="evidence" value="ECO:0007669"/>
    <property type="project" value="UniProtKB-SubCell"/>
</dbReference>
<comment type="caution">
    <text evidence="8">The sequence shown here is derived from an EMBL/GenBank/DDBJ whole genome shotgun (WGS) entry which is preliminary data.</text>
</comment>
<dbReference type="EMBL" id="JBHSZG010000008">
    <property type="protein sequence ID" value="MFC7137807.1"/>
    <property type="molecule type" value="Genomic_DNA"/>
</dbReference>
<feature type="transmembrane region" description="Helical" evidence="6">
    <location>
        <begin position="158"/>
        <end position="182"/>
    </location>
</feature>
<keyword evidence="4 6" id="KW-1133">Transmembrane helix</keyword>
<organism evidence="8 9">
    <name type="scientific">Halobaculum litoreum</name>
    <dbReference type="NCBI Taxonomy" id="3031998"/>
    <lineage>
        <taxon>Archaea</taxon>
        <taxon>Methanobacteriati</taxon>
        <taxon>Methanobacteriota</taxon>
        <taxon>Stenosarchaea group</taxon>
        <taxon>Halobacteria</taxon>
        <taxon>Halobacteriales</taxon>
        <taxon>Haloferacaceae</taxon>
        <taxon>Halobaculum</taxon>
    </lineage>
</organism>
<evidence type="ECO:0000256" key="2">
    <source>
        <dbReference type="ARBA" id="ARBA00022475"/>
    </source>
</evidence>
<feature type="transmembrane region" description="Helical" evidence="6">
    <location>
        <begin position="91"/>
        <end position="114"/>
    </location>
</feature>
<evidence type="ECO:0000313" key="9">
    <source>
        <dbReference type="Proteomes" id="UP001596368"/>
    </source>
</evidence>
<feature type="transmembrane region" description="Helical" evidence="6">
    <location>
        <begin position="126"/>
        <end position="146"/>
    </location>
</feature>
<protein>
    <submittedName>
        <fullName evidence="8">Flippase</fullName>
    </submittedName>
</protein>
<evidence type="ECO:0000313" key="7">
    <source>
        <dbReference type="EMBL" id="MFC7137807.1"/>
    </source>
</evidence>
<dbReference type="InterPro" id="IPR050833">
    <property type="entry name" value="Poly_Biosynth_Transport"/>
</dbReference>
<gene>
    <name evidence="7" type="ORF">ACFQRB_17920</name>
    <name evidence="8" type="ORF">ACFQRB_20200</name>
</gene>
<keyword evidence="5 6" id="KW-0472">Membrane</keyword>
<keyword evidence="9" id="KW-1185">Reference proteome</keyword>
<evidence type="ECO:0000313" key="8">
    <source>
        <dbReference type="EMBL" id="MFC7138166.1"/>
    </source>
</evidence>
<feature type="transmembrane region" description="Helical" evidence="6">
    <location>
        <begin position="21"/>
        <end position="43"/>
    </location>
</feature>
<dbReference type="Pfam" id="PF13440">
    <property type="entry name" value="Polysacc_synt_3"/>
    <property type="match status" value="1"/>
</dbReference>